<protein>
    <recommendedName>
        <fullName evidence="2">N-acetyltransferase domain-containing protein</fullName>
    </recommendedName>
</protein>
<evidence type="ECO:0000313" key="1">
    <source>
        <dbReference type="EMBL" id="SVC03125.1"/>
    </source>
</evidence>
<name>A0A382IUT6_9ZZZZ</name>
<proteinExistence type="predicted"/>
<dbReference type="AlphaFoldDB" id="A0A382IUT6"/>
<organism evidence="1">
    <name type="scientific">marine metagenome</name>
    <dbReference type="NCBI Taxonomy" id="408172"/>
    <lineage>
        <taxon>unclassified sequences</taxon>
        <taxon>metagenomes</taxon>
        <taxon>ecological metagenomes</taxon>
    </lineage>
</organism>
<accession>A0A382IUT6</accession>
<evidence type="ECO:0008006" key="2">
    <source>
        <dbReference type="Google" id="ProtNLM"/>
    </source>
</evidence>
<feature type="non-terminal residue" evidence="1">
    <location>
        <position position="224"/>
    </location>
</feature>
<dbReference type="SUPFAM" id="SSF55729">
    <property type="entry name" value="Acyl-CoA N-acyltransferases (Nat)"/>
    <property type="match status" value="1"/>
</dbReference>
<reference evidence="1" key="1">
    <citation type="submission" date="2018-05" db="EMBL/GenBank/DDBJ databases">
        <authorList>
            <person name="Lanie J.A."/>
            <person name="Ng W.-L."/>
            <person name="Kazmierczak K.M."/>
            <person name="Andrzejewski T.M."/>
            <person name="Davidsen T.M."/>
            <person name="Wayne K.J."/>
            <person name="Tettelin H."/>
            <person name="Glass J.I."/>
            <person name="Rusch D."/>
            <person name="Podicherti R."/>
            <person name="Tsui H.-C.T."/>
            <person name="Winkler M.E."/>
        </authorList>
    </citation>
    <scope>NUCLEOTIDE SEQUENCE</scope>
</reference>
<dbReference type="EMBL" id="UINC01069613">
    <property type="protein sequence ID" value="SVC03125.1"/>
    <property type="molecule type" value="Genomic_DNA"/>
</dbReference>
<sequence>MKIIKIADKNHCDMAVSLLEEGFTETRKSWERLFSTYVPPQGNFGLLAIENGVSVGVILIFISDITIHQEQAKVVNFSAWYVKKGYRHIALKLITLILKEYGGDETIFVNITASKRVQEIFLNLGFSALSEFDQLMPTFLFNPFFSKKIIIEMAGKKNFQNLNDEDLIKVQDHDSKWFKKIVYRIDNQNYETLLFKKIKRKGIPLLKLIYASSPEDLSTISSQL</sequence>
<gene>
    <name evidence="1" type="ORF">METZ01_LOCUS255979</name>
</gene>
<dbReference type="InterPro" id="IPR016181">
    <property type="entry name" value="Acyl_CoA_acyltransferase"/>
</dbReference>